<feature type="region of interest" description="Disordered" evidence="8">
    <location>
        <begin position="343"/>
        <end position="379"/>
    </location>
</feature>
<feature type="compositionally biased region" description="Polar residues" evidence="8">
    <location>
        <begin position="344"/>
        <end position="358"/>
    </location>
</feature>
<feature type="domain" description="ABC transmembrane type-1" evidence="9">
    <location>
        <begin position="119"/>
        <end position="306"/>
    </location>
</feature>
<evidence type="ECO:0000256" key="8">
    <source>
        <dbReference type="SAM" id="MobiDB-lite"/>
    </source>
</evidence>
<dbReference type="InterPro" id="IPR000515">
    <property type="entry name" value="MetI-like"/>
</dbReference>
<feature type="transmembrane region" description="Helical" evidence="7">
    <location>
        <begin position="154"/>
        <end position="174"/>
    </location>
</feature>
<dbReference type="InterPro" id="IPR025966">
    <property type="entry name" value="OppC_N"/>
</dbReference>
<feature type="region of interest" description="Disordered" evidence="8">
    <location>
        <begin position="1"/>
        <end position="22"/>
    </location>
</feature>
<feature type="transmembrane region" description="Helical" evidence="7">
    <location>
        <begin position="118"/>
        <end position="142"/>
    </location>
</feature>
<keyword evidence="6 7" id="KW-0472">Membrane</keyword>
<dbReference type="EMBL" id="FNSQ01000005">
    <property type="protein sequence ID" value="SEC27811.1"/>
    <property type="molecule type" value="Genomic_DNA"/>
</dbReference>
<feature type="transmembrane region" description="Helical" evidence="7">
    <location>
        <begin position="56"/>
        <end position="76"/>
    </location>
</feature>
<evidence type="ECO:0000256" key="7">
    <source>
        <dbReference type="RuleBase" id="RU363032"/>
    </source>
</evidence>
<dbReference type="Gene3D" id="1.10.3720.10">
    <property type="entry name" value="MetI-like"/>
    <property type="match status" value="1"/>
</dbReference>
<evidence type="ECO:0000256" key="3">
    <source>
        <dbReference type="ARBA" id="ARBA00022475"/>
    </source>
</evidence>
<feature type="compositionally biased region" description="Low complexity" evidence="8">
    <location>
        <begin position="359"/>
        <end position="379"/>
    </location>
</feature>
<evidence type="ECO:0000256" key="6">
    <source>
        <dbReference type="ARBA" id="ARBA00023136"/>
    </source>
</evidence>
<feature type="transmembrane region" description="Helical" evidence="7">
    <location>
        <begin position="284"/>
        <end position="309"/>
    </location>
</feature>
<feature type="transmembrane region" description="Helical" evidence="7">
    <location>
        <begin position="233"/>
        <end position="264"/>
    </location>
</feature>
<keyword evidence="11" id="KW-1185">Reference proteome</keyword>
<dbReference type="PANTHER" id="PTHR43386:SF1">
    <property type="entry name" value="D,D-DIPEPTIDE TRANSPORT SYSTEM PERMEASE PROTEIN DDPC-RELATED"/>
    <property type="match status" value="1"/>
</dbReference>
<feature type="transmembrane region" description="Helical" evidence="7">
    <location>
        <begin position="180"/>
        <end position="198"/>
    </location>
</feature>
<protein>
    <submittedName>
        <fullName evidence="10">Peptide/nickel transport system permease protein</fullName>
    </submittedName>
</protein>
<dbReference type="AlphaFoldDB" id="A0A1H4R800"/>
<dbReference type="GO" id="GO:0071916">
    <property type="term" value="F:dipeptide transmembrane transporter activity"/>
    <property type="evidence" value="ECO:0007669"/>
    <property type="project" value="TreeGrafter"/>
</dbReference>
<gene>
    <name evidence="10" type="ORF">SAMN04489807_3312</name>
</gene>
<dbReference type="Pfam" id="PF00528">
    <property type="entry name" value="BPD_transp_1"/>
    <property type="match status" value="1"/>
</dbReference>
<name>A0A1H4R800_9MICO</name>
<dbReference type="PROSITE" id="PS50928">
    <property type="entry name" value="ABC_TM1"/>
    <property type="match status" value="1"/>
</dbReference>
<dbReference type="GO" id="GO:0005886">
    <property type="term" value="C:plasma membrane"/>
    <property type="evidence" value="ECO:0007669"/>
    <property type="project" value="UniProtKB-SubCell"/>
</dbReference>
<dbReference type="PANTHER" id="PTHR43386">
    <property type="entry name" value="OLIGOPEPTIDE TRANSPORT SYSTEM PERMEASE PROTEIN APPC"/>
    <property type="match status" value="1"/>
</dbReference>
<dbReference type="InterPro" id="IPR035906">
    <property type="entry name" value="MetI-like_sf"/>
</dbReference>
<keyword evidence="3" id="KW-1003">Cell membrane</keyword>
<dbReference type="InterPro" id="IPR050366">
    <property type="entry name" value="BP-dependent_transpt_permease"/>
</dbReference>
<dbReference type="Pfam" id="PF12911">
    <property type="entry name" value="OppC_N"/>
    <property type="match status" value="1"/>
</dbReference>
<evidence type="ECO:0000256" key="1">
    <source>
        <dbReference type="ARBA" id="ARBA00004651"/>
    </source>
</evidence>
<reference evidence="11" key="1">
    <citation type="submission" date="2016-10" db="EMBL/GenBank/DDBJ databases">
        <authorList>
            <person name="Varghese N."/>
            <person name="Submissions S."/>
        </authorList>
    </citation>
    <scope>NUCLEOTIDE SEQUENCE [LARGE SCALE GENOMIC DNA]</scope>
    <source>
        <strain evidence="11">DSM 16089</strain>
    </source>
</reference>
<dbReference type="CDD" id="cd06261">
    <property type="entry name" value="TM_PBP2"/>
    <property type="match status" value="1"/>
</dbReference>
<keyword evidence="4 7" id="KW-0812">Transmembrane</keyword>
<evidence type="ECO:0000256" key="4">
    <source>
        <dbReference type="ARBA" id="ARBA00022692"/>
    </source>
</evidence>
<comment type="subcellular location">
    <subcellularLocation>
        <location evidence="1 7">Cell membrane</location>
        <topology evidence="1 7">Multi-pass membrane protein</topology>
    </subcellularLocation>
</comment>
<evidence type="ECO:0000256" key="5">
    <source>
        <dbReference type="ARBA" id="ARBA00022989"/>
    </source>
</evidence>
<organism evidence="10 11">
    <name type="scientific">Microbacterium hydrocarbonoxydans</name>
    <dbReference type="NCBI Taxonomy" id="273678"/>
    <lineage>
        <taxon>Bacteria</taxon>
        <taxon>Bacillati</taxon>
        <taxon>Actinomycetota</taxon>
        <taxon>Actinomycetes</taxon>
        <taxon>Micrococcales</taxon>
        <taxon>Microbacteriaceae</taxon>
        <taxon>Microbacterium</taxon>
    </lineage>
</organism>
<evidence type="ECO:0000313" key="10">
    <source>
        <dbReference type="EMBL" id="SEC27811.1"/>
    </source>
</evidence>
<keyword evidence="2 7" id="KW-0813">Transport</keyword>
<dbReference type="SUPFAM" id="SSF161098">
    <property type="entry name" value="MetI-like"/>
    <property type="match status" value="1"/>
</dbReference>
<sequence length="379" mass="40526">MSVPTSTGTAPDGSTIPTGMPETATFRTASDAAPTRKTFWSQLAQSFAMFRNPKSIAGLIILGAFVLVAIFAPLLAPYGPTQKDRTALRQAPSLDHWLGTTHMGEDVLSQLIFGTRGVVVVGFLSAIIATVIAITIGVIAGYVRGWKSESLSALTNVFLVIPGIPLIIIVASQFENPPLIVIAAVLGLTGWAWGARVLRAQTMSLRNRDFIQAARANGEPLHRIITVEMLPNLMALIASSFVGTVTAAILGLTTLAFIGVIPVSNLNWGTILFWAQQNGAFPRLWWWYVPAGLCIAIIGVALSLINFGIDEYVNPRLRSAGERARAMKKKGLDVNAPVTAVRSVPTTESGTVQSAADDTTTPPKTQHTKTQNTKTQNTK</sequence>
<dbReference type="Proteomes" id="UP000183750">
    <property type="component" value="Unassembled WGS sequence"/>
</dbReference>
<evidence type="ECO:0000256" key="2">
    <source>
        <dbReference type="ARBA" id="ARBA00022448"/>
    </source>
</evidence>
<dbReference type="RefSeq" id="WP_060927629.1">
    <property type="nucleotide sequence ID" value="NZ_FNSQ01000005.1"/>
</dbReference>
<evidence type="ECO:0000259" key="9">
    <source>
        <dbReference type="PROSITE" id="PS50928"/>
    </source>
</evidence>
<keyword evidence="5 7" id="KW-1133">Transmembrane helix</keyword>
<comment type="similarity">
    <text evidence="7">Belongs to the binding-protein-dependent transport system permease family.</text>
</comment>
<accession>A0A1H4R800</accession>
<proteinExistence type="inferred from homology"/>
<evidence type="ECO:0000313" key="11">
    <source>
        <dbReference type="Proteomes" id="UP000183750"/>
    </source>
</evidence>